<evidence type="ECO:0000256" key="1">
    <source>
        <dbReference type="SAM" id="MobiDB-lite"/>
    </source>
</evidence>
<name>A0A2K1QY61_9PEZI</name>
<dbReference type="Proteomes" id="UP000243797">
    <property type="component" value="Unassembled WGS sequence"/>
</dbReference>
<feature type="compositionally biased region" description="Low complexity" evidence="1">
    <location>
        <begin position="77"/>
        <end position="104"/>
    </location>
</feature>
<dbReference type="PANTHER" id="PTHR28052">
    <property type="entry name" value="UPF0545 PROTEIN C22ORF39"/>
    <property type="match status" value="1"/>
</dbReference>
<proteinExistence type="predicted"/>
<dbReference type="Pfam" id="PF11326">
    <property type="entry name" value="PANTS-like"/>
    <property type="match status" value="1"/>
</dbReference>
<evidence type="ECO:0000313" key="2">
    <source>
        <dbReference type="EMBL" id="PNS19996.1"/>
    </source>
</evidence>
<gene>
    <name evidence="2" type="ORF">CAC42_7963</name>
</gene>
<feature type="compositionally biased region" description="Pro residues" evidence="1">
    <location>
        <begin position="34"/>
        <end position="45"/>
    </location>
</feature>
<evidence type="ECO:0008006" key="4">
    <source>
        <dbReference type="Google" id="ProtNLM"/>
    </source>
</evidence>
<feature type="compositionally biased region" description="Low complexity" evidence="1">
    <location>
        <begin position="7"/>
        <end position="24"/>
    </location>
</feature>
<keyword evidence="3" id="KW-1185">Reference proteome</keyword>
<dbReference type="AlphaFoldDB" id="A0A2K1QY61"/>
<dbReference type="InterPro" id="IPR021475">
    <property type="entry name" value="Pants/Emi1-like"/>
</dbReference>
<comment type="caution">
    <text evidence="2">The sequence shown here is derived from an EMBL/GenBank/DDBJ whole genome shotgun (WGS) entry which is preliminary data.</text>
</comment>
<sequence>MGWWPFSSSSPSPSSSSSSSSSSPLEHPSDLLPPTTPSSQSPPPTNRDQQAEAELNAFLASLESPSHSQATPPPTSSPLATISPSEPTTSTTSTTSTTAETPSTSPHPSPYHPSGALNISPSAIRPRSMNCRTLFDSAFYCASLGGKFNDIYRFGSLQPCSEHWDAFWFCMRTKSYGEKERGELVAQYYEEREEREKQRRSQGRSSEDVWEMRTEAVEKAFWKVP</sequence>
<dbReference type="PANTHER" id="PTHR28052:SF1">
    <property type="entry name" value="UPF0545 PROTEIN C22ORF39"/>
    <property type="match status" value="1"/>
</dbReference>
<feature type="region of interest" description="Disordered" evidence="1">
    <location>
        <begin position="1"/>
        <end position="120"/>
    </location>
</feature>
<evidence type="ECO:0000313" key="3">
    <source>
        <dbReference type="Proteomes" id="UP000243797"/>
    </source>
</evidence>
<protein>
    <recommendedName>
        <fullName evidence="4">Early meiotic induction protein 1</fullName>
    </recommendedName>
</protein>
<organism evidence="2 3">
    <name type="scientific">Sphaceloma murrayae</name>
    <dbReference type="NCBI Taxonomy" id="2082308"/>
    <lineage>
        <taxon>Eukaryota</taxon>
        <taxon>Fungi</taxon>
        <taxon>Dikarya</taxon>
        <taxon>Ascomycota</taxon>
        <taxon>Pezizomycotina</taxon>
        <taxon>Dothideomycetes</taxon>
        <taxon>Dothideomycetidae</taxon>
        <taxon>Myriangiales</taxon>
        <taxon>Elsinoaceae</taxon>
        <taxon>Sphaceloma</taxon>
    </lineage>
</organism>
<reference evidence="2 3" key="1">
    <citation type="submission" date="2017-06" db="EMBL/GenBank/DDBJ databases">
        <title>Draft genome sequence of a variant of Elsinoe murrayae.</title>
        <authorList>
            <person name="Cheng Q."/>
        </authorList>
    </citation>
    <scope>NUCLEOTIDE SEQUENCE [LARGE SCALE GENOMIC DNA]</scope>
    <source>
        <strain evidence="2 3">CQ-2017a</strain>
    </source>
</reference>
<dbReference type="InParanoid" id="A0A2K1QY61"/>
<dbReference type="OrthoDB" id="2017405at2759"/>
<dbReference type="EMBL" id="NKHZ01000029">
    <property type="protein sequence ID" value="PNS19996.1"/>
    <property type="molecule type" value="Genomic_DNA"/>
</dbReference>
<accession>A0A2K1QY61</accession>
<dbReference type="STRING" id="2082308.A0A2K1QY61"/>